<gene>
    <name evidence="2" type="ORF">GCM10023329_23870</name>
</gene>
<keyword evidence="3" id="KW-1185">Reference proteome</keyword>
<evidence type="ECO:0000313" key="2">
    <source>
        <dbReference type="EMBL" id="GAA4774723.1"/>
    </source>
</evidence>
<accession>A0ABP9A6V4</accession>
<feature type="compositionally biased region" description="Polar residues" evidence="1">
    <location>
        <begin position="60"/>
        <end position="74"/>
    </location>
</feature>
<feature type="region of interest" description="Disordered" evidence="1">
    <location>
        <begin position="59"/>
        <end position="100"/>
    </location>
</feature>
<dbReference type="EMBL" id="BAABJV010000004">
    <property type="protein sequence ID" value="GAA4774723.1"/>
    <property type="molecule type" value="Genomic_DNA"/>
</dbReference>
<evidence type="ECO:0000256" key="1">
    <source>
        <dbReference type="SAM" id="MobiDB-lite"/>
    </source>
</evidence>
<feature type="region of interest" description="Disordered" evidence="1">
    <location>
        <begin position="1"/>
        <end position="45"/>
    </location>
</feature>
<reference evidence="3" key="1">
    <citation type="journal article" date="2019" name="Int. J. Syst. Evol. Microbiol.">
        <title>The Global Catalogue of Microorganisms (GCM) 10K type strain sequencing project: providing services to taxonomists for standard genome sequencing and annotation.</title>
        <authorList>
            <consortium name="The Broad Institute Genomics Platform"/>
            <consortium name="The Broad Institute Genome Sequencing Center for Infectious Disease"/>
            <person name="Wu L."/>
            <person name="Ma J."/>
        </authorList>
    </citation>
    <scope>NUCLEOTIDE SEQUENCE [LARGE SCALE GENOMIC DNA]</scope>
    <source>
        <strain evidence="3">JCM 18324</strain>
    </source>
</reference>
<dbReference type="Proteomes" id="UP001501147">
    <property type="component" value="Unassembled WGS sequence"/>
</dbReference>
<name>A0ABP9A6V4_9ACTN</name>
<sequence>MEPLEVGLAEGGVLADQIVHGGHSSEGTRGPRRRDGTLNPYGTAAPSFPADGCAVPSAVSEVSAQSGQRASGTSFHPPVRWGEEARCVPRTQGRGPSIVD</sequence>
<proteinExistence type="predicted"/>
<protein>
    <submittedName>
        <fullName evidence="2">Uncharacterized protein</fullName>
    </submittedName>
</protein>
<comment type="caution">
    <text evidence="2">The sequence shown here is derived from an EMBL/GenBank/DDBJ whole genome shotgun (WGS) entry which is preliminary data.</text>
</comment>
<organism evidence="2 3">
    <name type="scientific">Streptomyces sanyensis</name>
    <dbReference type="NCBI Taxonomy" id="568869"/>
    <lineage>
        <taxon>Bacteria</taxon>
        <taxon>Bacillati</taxon>
        <taxon>Actinomycetota</taxon>
        <taxon>Actinomycetes</taxon>
        <taxon>Kitasatosporales</taxon>
        <taxon>Streptomycetaceae</taxon>
        <taxon>Streptomyces</taxon>
    </lineage>
</organism>
<evidence type="ECO:0000313" key="3">
    <source>
        <dbReference type="Proteomes" id="UP001501147"/>
    </source>
</evidence>